<organism evidence="2 3">
    <name type="scientific">Pedobacter miscanthi</name>
    <dbReference type="NCBI Taxonomy" id="2259170"/>
    <lineage>
        <taxon>Bacteria</taxon>
        <taxon>Pseudomonadati</taxon>
        <taxon>Bacteroidota</taxon>
        <taxon>Sphingobacteriia</taxon>
        <taxon>Sphingobacteriales</taxon>
        <taxon>Sphingobacteriaceae</taxon>
        <taxon>Pedobacter</taxon>
    </lineage>
</organism>
<sequence length="103" mass="11851">MEIVNPILAFIWRRIISILFLVFYIVGWIYTFIFFHTLPVSTKLRCGMPDLGMIVGILSLTFIYFVTFLIITLVSKGRSKKEFMVISAIIPLPIYIGVIDMVT</sequence>
<keyword evidence="1" id="KW-0472">Membrane</keyword>
<proteinExistence type="predicted"/>
<comment type="caution">
    <text evidence="2">The sequence shown here is derived from an EMBL/GenBank/DDBJ whole genome shotgun (WGS) entry which is preliminary data.</text>
</comment>
<feature type="transmembrane region" description="Helical" evidence="1">
    <location>
        <begin position="12"/>
        <end position="33"/>
    </location>
</feature>
<keyword evidence="3" id="KW-1185">Reference proteome</keyword>
<dbReference type="AlphaFoldDB" id="A0A366KSI8"/>
<evidence type="ECO:0000313" key="2">
    <source>
        <dbReference type="EMBL" id="RBQ04607.1"/>
    </source>
</evidence>
<gene>
    <name evidence="2" type="ORF">DRW42_18435</name>
</gene>
<accession>A0A366KSI8</accession>
<evidence type="ECO:0000256" key="1">
    <source>
        <dbReference type="SAM" id="Phobius"/>
    </source>
</evidence>
<evidence type="ECO:0000313" key="3">
    <source>
        <dbReference type="Proteomes" id="UP000252081"/>
    </source>
</evidence>
<name>A0A366KSI8_9SPHI</name>
<dbReference type="EMBL" id="QNQU01000016">
    <property type="protein sequence ID" value="RBQ04607.1"/>
    <property type="molecule type" value="Genomic_DNA"/>
</dbReference>
<keyword evidence="1" id="KW-0812">Transmembrane</keyword>
<protein>
    <submittedName>
        <fullName evidence="2">Uncharacterized protein</fullName>
    </submittedName>
</protein>
<dbReference type="Proteomes" id="UP000252081">
    <property type="component" value="Unassembled WGS sequence"/>
</dbReference>
<feature type="transmembrane region" description="Helical" evidence="1">
    <location>
        <begin position="53"/>
        <end position="71"/>
    </location>
</feature>
<reference evidence="2 3" key="1">
    <citation type="submission" date="2018-07" db="EMBL/GenBank/DDBJ databases">
        <title>A draft genome of a endophytic bacteria, a new species of Pedobacter.</title>
        <authorList>
            <person name="Zhang Z.D."/>
            <person name="Chen Z.J."/>
        </authorList>
    </citation>
    <scope>NUCLEOTIDE SEQUENCE [LARGE SCALE GENOMIC DNA]</scope>
    <source>
        <strain evidence="2 3">RS10</strain>
    </source>
</reference>
<feature type="transmembrane region" description="Helical" evidence="1">
    <location>
        <begin position="83"/>
        <end position="102"/>
    </location>
</feature>
<keyword evidence="1" id="KW-1133">Transmembrane helix</keyword>